<comment type="caution">
    <text evidence="1">The sequence shown here is derived from an EMBL/GenBank/DDBJ whole genome shotgun (WGS) entry which is preliminary data.</text>
</comment>
<evidence type="ECO:0000313" key="1">
    <source>
        <dbReference type="EMBL" id="MCY9522754.1"/>
    </source>
</evidence>
<sequence>MKDRKGKLQELLLQREIRAERSKLKELYLNYYHLNICDEQFMDFNESNELKRKGYEQVFKKDSIVCTEYREVLNWVGVNYSQLKLLVDEQVVLFHMDNISGGILLSLELIFHNILGIDTVLPADLLVIDKDLEYGFCIEVEEHNYLITSWGLPCPE</sequence>
<dbReference type="InterPro" id="IPR057807">
    <property type="entry name" value="YxiF"/>
</dbReference>
<proteinExistence type="predicted"/>
<dbReference type="Pfam" id="PF24715">
    <property type="entry name" value="YxiF"/>
    <property type="match status" value="1"/>
</dbReference>
<organism evidence="1 2">
    <name type="scientific">Paenibacillus apiarius</name>
    <dbReference type="NCBI Taxonomy" id="46240"/>
    <lineage>
        <taxon>Bacteria</taxon>
        <taxon>Bacillati</taxon>
        <taxon>Bacillota</taxon>
        <taxon>Bacilli</taxon>
        <taxon>Bacillales</taxon>
        <taxon>Paenibacillaceae</taxon>
        <taxon>Paenibacillus</taxon>
    </lineage>
</organism>
<gene>
    <name evidence="1" type="ORF">M5X09_24355</name>
</gene>
<dbReference type="Proteomes" id="UP001207626">
    <property type="component" value="Unassembled WGS sequence"/>
</dbReference>
<keyword evidence="2" id="KW-1185">Reference proteome</keyword>
<protein>
    <submittedName>
        <fullName evidence="1">Uncharacterized protein</fullName>
    </submittedName>
</protein>
<reference evidence="1 2" key="1">
    <citation type="submission" date="2022-05" db="EMBL/GenBank/DDBJ databases">
        <title>Genome Sequencing of Bee-Associated Microbes.</title>
        <authorList>
            <person name="Dunlap C."/>
        </authorList>
    </citation>
    <scope>NUCLEOTIDE SEQUENCE [LARGE SCALE GENOMIC DNA]</scope>
    <source>
        <strain evidence="1 2">NRRL NRS-1438</strain>
    </source>
</reference>
<dbReference type="EMBL" id="JAMDLW010000048">
    <property type="protein sequence ID" value="MCY9522754.1"/>
    <property type="molecule type" value="Genomic_DNA"/>
</dbReference>
<evidence type="ECO:0000313" key="2">
    <source>
        <dbReference type="Proteomes" id="UP001207626"/>
    </source>
</evidence>
<name>A0ABT4DZH1_9BACL</name>
<dbReference type="RefSeq" id="WP_087434196.1">
    <property type="nucleotide sequence ID" value="NZ_JAMDLV010000087.1"/>
</dbReference>
<accession>A0ABT4DZH1</accession>